<protein>
    <submittedName>
        <fullName evidence="4">Glycosyltransferase</fullName>
    </submittedName>
</protein>
<evidence type="ECO:0000313" key="4">
    <source>
        <dbReference type="EMBL" id="TLD91227.1"/>
    </source>
</evidence>
<comment type="caution">
    <text evidence="4">The sequence shown here is derived from an EMBL/GenBank/DDBJ whole genome shotgun (WGS) entry which is preliminary data.</text>
</comment>
<dbReference type="RefSeq" id="WP_034589638.1">
    <property type="nucleotide sequence ID" value="NZ_JRPE02000019.1"/>
</dbReference>
<name>A0A4U8SYD0_9HELI</name>
<dbReference type="SUPFAM" id="SSF53448">
    <property type="entry name" value="Nucleotide-diphospho-sugar transferases"/>
    <property type="match status" value="1"/>
</dbReference>
<dbReference type="GO" id="GO:0016758">
    <property type="term" value="F:hexosyltransferase activity"/>
    <property type="evidence" value="ECO:0007669"/>
    <property type="project" value="UniProtKB-ARBA"/>
</dbReference>
<dbReference type="Gene3D" id="3.90.550.10">
    <property type="entry name" value="Spore Coat Polysaccharide Biosynthesis Protein SpsA, Chain A"/>
    <property type="match status" value="1"/>
</dbReference>
<gene>
    <name evidence="4" type="ORF">LS74_009590</name>
</gene>
<dbReference type="AlphaFoldDB" id="A0A4U8SYD0"/>
<dbReference type="PANTHER" id="PTHR22916:SF51">
    <property type="entry name" value="GLYCOSYLTRANSFERASE EPSH-RELATED"/>
    <property type="match status" value="1"/>
</dbReference>
<sequence>MEKKGMENIKFFIIVPIYNVESYLKECLDSIIHQTYTEFEAILIDDGSTDSSGEIAKEYVKKDSRLMLIQQENQGLSMARNKGLDVVRQKYLIPPPPQQKSHNTTKKSYIVFVDSDDYLEKSALMRMYQHISLETDLQCLVFNSAFHFGASGKQLVENIFFDSGYKRKVYDSKSILCINPHIHYYAVWLFVYRYDLIFDNKCFFEPHIYYEDVLFASYIFTFMKRFKMVDEAVYCYRVQRQDSIMTTKSRVKSLHSAFSHFMIAKRFCEYSLQAQDEQIRGYLLHWGVFYIKETLREIQPFGYIAELGFTKADLKPFLPYIKGKYRFCYHFPRIYGFPKRLRLTFQALWECLVVGKV</sequence>
<feature type="domain" description="Glycosyltransferase 2-like" evidence="3">
    <location>
        <begin position="13"/>
        <end position="93"/>
    </location>
</feature>
<dbReference type="InterPro" id="IPR029044">
    <property type="entry name" value="Nucleotide-diphossugar_trans"/>
</dbReference>
<dbReference type="Proteomes" id="UP000029921">
    <property type="component" value="Unassembled WGS sequence"/>
</dbReference>
<keyword evidence="5" id="KW-1185">Reference proteome</keyword>
<evidence type="ECO:0000256" key="1">
    <source>
        <dbReference type="ARBA" id="ARBA00022676"/>
    </source>
</evidence>
<reference evidence="4 5" key="1">
    <citation type="journal article" date="2014" name="Genome Announc.">
        <title>Draft genome sequences of eight enterohepatic helicobacter species isolated from both laboratory and wild rodents.</title>
        <authorList>
            <person name="Sheh A."/>
            <person name="Shen Z."/>
            <person name="Fox J.G."/>
        </authorList>
    </citation>
    <scope>NUCLEOTIDE SEQUENCE [LARGE SCALE GENOMIC DNA]</scope>
    <source>
        <strain evidence="4 5">MIT 96-1001</strain>
    </source>
</reference>
<organism evidence="4 5">
    <name type="scientific">Helicobacter magdeburgensis</name>
    <dbReference type="NCBI Taxonomy" id="471858"/>
    <lineage>
        <taxon>Bacteria</taxon>
        <taxon>Pseudomonadati</taxon>
        <taxon>Campylobacterota</taxon>
        <taxon>Epsilonproteobacteria</taxon>
        <taxon>Campylobacterales</taxon>
        <taxon>Helicobacteraceae</taxon>
        <taxon>Helicobacter</taxon>
    </lineage>
</organism>
<accession>A0A4U8SYD0</accession>
<dbReference type="CDD" id="cd00761">
    <property type="entry name" value="Glyco_tranf_GTA_type"/>
    <property type="match status" value="1"/>
</dbReference>
<proteinExistence type="predicted"/>
<dbReference type="EMBL" id="JRPE02000019">
    <property type="protein sequence ID" value="TLD91227.1"/>
    <property type="molecule type" value="Genomic_DNA"/>
</dbReference>
<evidence type="ECO:0000256" key="2">
    <source>
        <dbReference type="ARBA" id="ARBA00022679"/>
    </source>
</evidence>
<dbReference type="PANTHER" id="PTHR22916">
    <property type="entry name" value="GLYCOSYLTRANSFERASE"/>
    <property type="match status" value="1"/>
</dbReference>
<evidence type="ECO:0000259" key="3">
    <source>
        <dbReference type="Pfam" id="PF00535"/>
    </source>
</evidence>
<keyword evidence="1" id="KW-0328">Glycosyltransferase</keyword>
<dbReference type="InterPro" id="IPR001173">
    <property type="entry name" value="Glyco_trans_2-like"/>
</dbReference>
<evidence type="ECO:0000313" key="5">
    <source>
        <dbReference type="Proteomes" id="UP000029921"/>
    </source>
</evidence>
<keyword evidence="2" id="KW-0808">Transferase</keyword>
<dbReference type="Pfam" id="PF00535">
    <property type="entry name" value="Glycos_transf_2"/>
    <property type="match status" value="1"/>
</dbReference>